<reference evidence="3" key="2">
    <citation type="submission" date="2015-07" db="EMBL/GenBank/DDBJ databases">
        <authorList>
            <person name="Noorani M."/>
        </authorList>
    </citation>
    <scope>NUCLEOTIDE SEQUENCE</scope>
    <source>
        <strain evidence="3">Yugu1</strain>
    </source>
</reference>
<evidence type="ECO:0000313" key="3">
    <source>
        <dbReference type="EMBL" id="RCV29610.1"/>
    </source>
</evidence>
<dbReference type="KEGG" id="sita:101782867"/>
<protein>
    <recommendedName>
        <fullName evidence="2">DUF4220 domain-containing protein</fullName>
    </recommendedName>
</protein>
<feature type="transmembrane region" description="Helical" evidence="1">
    <location>
        <begin position="304"/>
        <end position="326"/>
    </location>
</feature>
<accession>A0A368RJ37</accession>
<feature type="domain" description="DUF4220" evidence="2">
    <location>
        <begin position="51"/>
        <end position="372"/>
    </location>
</feature>
<dbReference type="AlphaFoldDB" id="A0A368RJ37"/>
<dbReference type="Pfam" id="PF04578">
    <property type="entry name" value="DUF594"/>
    <property type="match status" value="1"/>
</dbReference>
<gene>
    <name evidence="3" type="ORF">SETIT_6G026100v2</name>
</gene>
<dbReference type="PANTHER" id="PTHR31325">
    <property type="entry name" value="OS01G0798800 PROTEIN-RELATED"/>
    <property type="match status" value="1"/>
</dbReference>
<dbReference type="Pfam" id="PF13968">
    <property type="entry name" value="DUF4220"/>
    <property type="match status" value="1"/>
</dbReference>
<name>A0A368RJ37_SETIT</name>
<evidence type="ECO:0000259" key="2">
    <source>
        <dbReference type="Pfam" id="PF13968"/>
    </source>
</evidence>
<dbReference type="STRING" id="4555.A0A368RJ37"/>
<proteinExistence type="predicted"/>
<dbReference type="EMBL" id="CM003533">
    <property type="protein sequence ID" value="RCV29611.1"/>
    <property type="molecule type" value="Genomic_DNA"/>
</dbReference>
<keyword evidence="1" id="KW-0812">Transmembrane</keyword>
<feature type="transmembrane region" description="Helical" evidence="1">
    <location>
        <begin position="15"/>
        <end position="34"/>
    </location>
</feature>
<dbReference type="OrthoDB" id="714019at2759"/>
<dbReference type="InterPro" id="IPR007658">
    <property type="entry name" value="DUF594"/>
</dbReference>
<feature type="transmembrane region" description="Helical" evidence="1">
    <location>
        <begin position="272"/>
        <end position="292"/>
    </location>
</feature>
<keyword evidence="1" id="KW-1133">Transmembrane helix</keyword>
<feature type="transmembrane region" description="Helical" evidence="1">
    <location>
        <begin position="46"/>
        <end position="66"/>
    </location>
</feature>
<keyword evidence="1" id="KW-0472">Membrane</keyword>
<dbReference type="InterPro" id="IPR025315">
    <property type="entry name" value="DUF4220"/>
</dbReference>
<sequence>MAAVVDVVHLYWKDWGLHVLVLFSFTLQLTLLLLAEFRRRFDSGVLRAFIWSAYILADSIAIYTIGHLSATSQAAEHQAMALWAPLLLVHLGGQDNITAYAMEDNRLWLRHLQTLAVQATGAAYVLYVSLQEPAGDGRHRPLLRRAAILLFVVGVVKYGERVLALMRANSNPSGKSYRSIAIGMSHPCVVINQFMPSTTDTEALLQVAHGMLDVAKDLIKAPLPWVVVPSKPDKFRGDVLCRVAEMQLSLMHDVLYSKAEVIHTWYGLCVRVFSWVATACALFLFHLHLVGSSSRSSSSRKDTIVTYVLLAGAVVLETVSGLRIMLSTWTWHFLWNSFLLDDAFAALRRCIHAADYLPRTWSGSIGQHNLFQVCSSTAARPIVTKVAEWMGVEAWWNTFAYSHSARVSPPIKGLLVEQVLESVQIPKDSPSHIRNSRGRAALQRWASAHRDEGPSSRARAAAVPAWKGWLFLQTQDDDEQLGYWGRKLLLESVVDLEFVESILVWHIATDAYLCWYRRQQETQQGRKEEDNDLARAVQELSNYMLFLLAARPYMLPPPASRTGYASACLNLIRSAAGSSYIASADDLVRVVALEPPDRSRDFDRNVQVQDGVENSSVKKGSDICSCLIDEELKAAPAAAGMMLKLIAQVWLEMLCYAGAHCSAHSHAMQLSNGSELVTLAALLVRYCERGNMLPSGHSTSSTV</sequence>
<dbReference type="EMBL" id="CM003533">
    <property type="protein sequence ID" value="RCV29610.1"/>
    <property type="molecule type" value="Genomic_DNA"/>
</dbReference>
<organism evidence="3">
    <name type="scientific">Setaria italica</name>
    <name type="common">Foxtail millet</name>
    <name type="synonym">Panicum italicum</name>
    <dbReference type="NCBI Taxonomy" id="4555"/>
    <lineage>
        <taxon>Eukaryota</taxon>
        <taxon>Viridiplantae</taxon>
        <taxon>Streptophyta</taxon>
        <taxon>Embryophyta</taxon>
        <taxon>Tracheophyta</taxon>
        <taxon>Spermatophyta</taxon>
        <taxon>Magnoliopsida</taxon>
        <taxon>Liliopsida</taxon>
        <taxon>Poales</taxon>
        <taxon>Poaceae</taxon>
        <taxon>PACMAD clade</taxon>
        <taxon>Panicoideae</taxon>
        <taxon>Panicodae</taxon>
        <taxon>Paniceae</taxon>
        <taxon>Cenchrinae</taxon>
        <taxon>Setaria</taxon>
    </lineage>
</organism>
<reference evidence="3" key="1">
    <citation type="journal article" date="2012" name="Nat. Biotechnol.">
        <title>Reference genome sequence of the model plant Setaria.</title>
        <authorList>
            <person name="Bennetzen J.L."/>
            <person name="Schmutz J."/>
            <person name="Wang H."/>
            <person name="Percifield R."/>
            <person name="Hawkins J."/>
            <person name="Pontaroli A.C."/>
            <person name="Estep M."/>
            <person name="Feng L."/>
            <person name="Vaughn J.N."/>
            <person name="Grimwood J."/>
            <person name="Jenkins J."/>
            <person name="Barry K."/>
            <person name="Lindquist E."/>
            <person name="Hellsten U."/>
            <person name="Deshpande S."/>
            <person name="Wang X."/>
            <person name="Wu X."/>
            <person name="Mitros T."/>
            <person name="Triplett J."/>
            <person name="Yang X."/>
            <person name="Ye C.Y."/>
            <person name="Mauro-Herrera M."/>
            <person name="Wang L."/>
            <person name="Li P."/>
            <person name="Sharma M."/>
            <person name="Sharma R."/>
            <person name="Ronald P.C."/>
            <person name="Panaud O."/>
            <person name="Kellogg E.A."/>
            <person name="Brutnell T.P."/>
            <person name="Doust A.N."/>
            <person name="Tuskan G.A."/>
            <person name="Rokhsar D."/>
            <person name="Devos K.M."/>
        </authorList>
    </citation>
    <scope>NUCLEOTIDE SEQUENCE [LARGE SCALE GENOMIC DNA]</scope>
    <source>
        <strain evidence="3">Yugu1</strain>
    </source>
</reference>
<evidence type="ECO:0000256" key="1">
    <source>
        <dbReference type="SAM" id="Phobius"/>
    </source>
</evidence>